<sequence length="1128" mass="122234">MASLFKRVSAQSRGDSSTASYEQSNQDGVSAADSGGGNDCGRQQEVQPDNNDRTSHLSDRSQAHFSSSHPINTPNDSSHMHNPNAVGGDSVPITLEFADVDNEIVKLDPFKQNSLQNASLNANNHPHISITPTKPHQQDTTHTPASTIPNASASATTSTSPSKSSSALHPRKPSPGLAARLKALGFGGSRKDSAAIAANNPDNIGRLPEDQLRQLDEKHLAASGTIQVERKGRPWKGPGPLSLLSKSSRDSLRRRTTTSSSDDTKSEPSPNNIDASFADSASAASGTSPVQQPASIDLLPEIDPSPPINMDTNKYRLPDHTNGNGTKVQLSTRQEHIDRDTRPPSPDDTPPPPLPKDSPIPRGPEGPPGPDATPTELTIDPFSFNPLGLQRPGSIYTLSRASFANQLAQLTSLQLPDAESLSGKVSAIPTAEAATKALILAAEQIRSWIHKASEVIGGLDSDDDVEWAAAGGREGLAEVEHAISRFEELIKVYISAIEALQGRADISSVALQDNQRAVSQMEIIVTEWEKIHVTLQSVKMQVEIAMEWEELWDQVLGDIQSEMDELCRLVFEMEERRHRVASGEGVDINDLETIVEENVPSQPVRLQAGSRFSLPTFPLSPSSPHQSFSQDDSSLLALFARMQPLRASLDFLPMRLAGFMSRAETTFPTSCEELEMRKTALEASYKKLEKDAESLRKELGEDRWLLVFRGAGRQAQKMYESVERSVMKLKEAVDAGMHLTNQPAMLKKIESFDAKKTHYSPAIERILAMIEKGVRDRLTVNGEIMRLHLETRTKWEALKEHMREMDSSLEEIQAEQKRGQQLRDSISSMLSNDRSTIGSGNETPGSSPPSSVIMSTLGLDPKTPMVKKSRASSLGSSHLPQPRRNSSVPSPNTPSHLSRKPGSSRLSTLASSTPKRLSIATPAKDTTRPDNRPRWNGSTNTADLGVGHNFRPLTLTSPSPYAKSMSPRSTSSLTPDLRTSKLPTLKSPLSRAGSMSPAPAASPTPARNSSSRLAFRDRVASPGPYAQKPSGASRAALRLQSTNSMSSMPKNNRRASMQPPKLGTSTSQPTRPASSMASSSRRSSMLPQPKGHGGTITGRESPQAMAGARAAMKKSASAMENQALRWRY</sequence>
<evidence type="ECO:0000256" key="2">
    <source>
        <dbReference type="SAM" id="MobiDB-lite"/>
    </source>
</evidence>
<evidence type="ECO:0008006" key="5">
    <source>
        <dbReference type="Google" id="ProtNLM"/>
    </source>
</evidence>
<accession>A0AAD5RP77</accession>
<feature type="region of interest" description="Disordered" evidence="2">
    <location>
        <begin position="831"/>
        <end position="1013"/>
    </location>
</feature>
<feature type="compositionally biased region" description="Low complexity" evidence="2">
    <location>
        <begin position="1104"/>
        <end position="1118"/>
    </location>
</feature>
<comment type="caution">
    <text evidence="3">The sequence shown here is derived from an EMBL/GenBank/DDBJ whole genome shotgun (WGS) entry which is preliminary data.</text>
</comment>
<dbReference type="Gene3D" id="1.20.58.60">
    <property type="match status" value="1"/>
</dbReference>
<protein>
    <recommendedName>
        <fullName evidence="5">KAR9-domain-containing protein</fullName>
    </recommendedName>
</protein>
<evidence type="ECO:0000313" key="3">
    <source>
        <dbReference type="EMBL" id="KAJ2900766.1"/>
    </source>
</evidence>
<feature type="compositionally biased region" description="Polar residues" evidence="2">
    <location>
        <begin position="871"/>
        <end position="896"/>
    </location>
</feature>
<feature type="compositionally biased region" description="Basic and acidic residues" evidence="2">
    <location>
        <begin position="333"/>
        <end position="342"/>
    </location>
</feature>
<gene>
    <name evidence="3" type="ORF">MKZ38_002257</name>
</gene>
<dbReference type="GO" id="GO:0005816">
    <property type="term" value="C:spindle pole body"/>
    <property type="evidence" value="ECO:0007669"/>
    <property type="project" value="TreeGrafter"/>
</dbReference>
<dbReference type="EMBL" id="JAKWBI020000166">
    <property type="protein sequence ID" value="KAJ2900766.1"/>
    <property type="molecule type" value="Genomic_DNA"/>
</dbReference>
<feature type="region of interest" description="Disordered" evidence="2">
    <location>
        <begin position="1042"/>
        <end position="1118"/>
    </location>
</feature>
<name>A0AAD5RP77_9PEZI</name>
<evidence type="ECO:0000313" key="4">
    <source>
        <dbReference type="Proteomes" id="UP001201980"/>
    </source>
</evidence>
<dbReference type="GO" id="GO:0030473">
    <property type="term" value="P:nuclear migration along microtubule"/>
    <property type="evidence" value="ECO:0007669"/>
    <property type="project" value="TreeGrafter"/>
</dbReference>
<dbReference type="PANTHER" id="PTHR37271:SF1">
    <property type="entry name" value="KARYOGAMY PROTEIN KAR9"/>
    <property type="match status" value="1"/>
</dbReference>
<dbReference type="Pfam" id="PF08580">
    <property type="entry name" value="KAR9"/>
    <property type="match status" value="1"/>
</dbReference>
<dbReference type="InterPro" id="IPR013889">
    <property type="entry name" value="Karyogamy_KAR9"/>
</dbReference>
<dbReference type="GO" id="GO:0005938">
    <property type="term" value="C:cell cortex"/>
    <property type="evidence" value="ECO:0007669"/>
    <property type="project" value="TreeGrafter"/>
</dbReference>
<feature type="compositionally biased region" description="Low complexity" evidence="2">
    <location>
        <begin position="275"/>
        <end position="288"/>
    </location>
</feature>
<feature type="compositionally biased region" description="Low complexity" evidence="2">
    <location>
        <begin position="143"/>
        <end position="167"/>
    </location>
</feature>
<feature type="compositionally biased region" description="Low complexity" evidence="2">
    <location>
        <begin position="990"/>
        <end position="1012"/>
    </location>
</feature>
<feature type="compositionally biased region" description="Polar residues" evidence="2">
    <location>
        <begin position="904"/>
        <end position="915"/>
    </location>
</feature>
<feature type="region of interest" description="Disordered" evidence="2">
    <location>
        <begin position="120"/>
        <end position="176"/>
    </location>
</feature>
<feature type="region of interest" description="Disordered" evidence="2">
    <location>
        <begin position="223"/>
        <end position="384"/>
    </location>
</feature>
<reference evidence="3" key="1">
    <citation type="submission" date="2022-07" db="EMBL/GenBank/DDBJ databases">
        <title>Draft genome sequence of Zalerion maritima ATCC 34329, a (micro)plastics degrading marine fungus.</title>
        <authorList>
            <person name="Paco A."/>
            <person name="Goncalves M.F.M."/>
            <person name="Rocha-Santos T.A.P."/>
            <person name="Alves A."/>
        </authorList>
    </citation>
    <scope>NUCLEOTIDE SEQUENCE</scope>
    <source>
        <strain evidence="3">ATCC 34329</strain>
    </source>
</reference>
<dbReference type="GO" id="GO:0051293">
    <property type="term" value="P:establishment of spindle localization"/>
    <property type="evidence" value="ECO:0007669"/>
    <property type="project" value="TreeGrafter"/>
</dbReference>
<feature type="compositionally biased region" description="Low complexity" evidence="2">
    <location>
        <begin position="1073"/>
        <end position="1085"/>
    </location>
</feature>
<feature type="region of interest" description="Disordered" evidence="2">
    <location>
        <begin position="1"/>
        <end position="87"/>
    </location>
</feature>
<feature type="compositionally biased region" description="Polar residues" evidence="2">
    <location>
        <begin position="321"/>
        <end position="332"/>
    </location>
</feature>
<feature type="compositionally biased region" description="Polar residues" evidence="2">
    <location>
        <begin position="9"/>
        <end position="28"/>
    </location>
</feature>
<dbReference type="AlphaFoldDB" id="A0AAD5RP77"/>
<feature type="compositionally biased region" description="Polar residues" evidence="2">
    <location>
        <begin position="130"/>
        <end position="142"/>
    </location>
</feature>
<dbReference type="GO" id="GO:0031578">
    <property type="term" value="P:mitotic spindle orientation checkpoint signaling"/>
    <property type="evidence" value="ECO:0007669"/>
    <property type="project" value="TreeGrafter"/>
</dbReference>
<dbReference type="Proteomes" id="UP001201980">
    <property type="component" value="Unassembled WGS sequence"/>
</dbReference>
<dbReference type="PANTHER" id="PTHR37271">
    <property type="entry name" value="KARYOGAMY PROTEIN KAR9"/>
    <property type="match status" value="1"/>
</dbReference>
<feature type="compositionally biased region" description="Pro residues" evidence="2">
    <location>
        <begin position="343"/>
        <end position="371"/>
    </location>
</feature>
<feature type="compositionally biased region" description="Low complexity" evidence="2">
    <location>
        <begin position="236"/>
        <end position="246"/>
    </location>
</feature>
<feature type="compositionally biased region" description="Polar residues" evidence="2">
    <location>
        <begin position="63"/>
        <end position="81"/>
    </location>
</feature>
<keyword evidence="4" id="KW-1185">Reference proteome</keyword>
<keyword evidence="1" id="KW-0175">Coiled coil</keyword>
<dbReference type="GO" id="GO:0043332">
    <property type="term" value="C:mating projection tip"/>
    <property type="evidence" value="ECO:0007669"/>
    <property type="project" value="TreeGrafter"/>
</dbReference>
<feature type="compositionally biased region" description="Basic and acidic residues" evidence="2">
    <location>
        <begin position="50"/>
        <end position="62"/>
    </location>
</feature>
<feature type="compositionally biased region" description="Polar residues" evidence="2">
    <location>
        <begin position="1063"/>
        <end position="1072"/>
    </location>
</feature>
<evidence type="ECO:0000256" key="1">
    <source>
        <dbReference type="SAM" id="Coils"/>
    </source>
</evidence>
<feature type="compositionally biased region" description="Polar residues" evidence="2">
    <location>
        <begin position="831"/>
        <end position="854"/>
    </location>
</feature>
<organism evidence="3 4">
    <name type="scientific">Zalerion maritima</name>
    <dbReference type="NCBI Taxonomy" id="339359"/>
    <lineage>
        <taxon>Eukaryota</taxon>
        <taxon>Fungi</taxon>
        <taxon>Dikarya</taxon>
        <taxon>Ascomycota</taxon>
        <taxon>Pezizomycotina</taxon>
        <taxon>Sordariomycetes</taxon>
        <taxon>Lulworthiomycetidae</taxon>
        <taxon>Lulworthiales</taxon>
        <taxon>Lulworthiaceae</taxon>
        <taxon>Zalerion</taxon>
    </lineage>
</organism>
<feature type="coiled-coil region" evidence="1">
    <location>
        <begin position="671"/>
        <end position="698"/>
    </location>
</feature>
<proteinExistence type="predicted"/>